<comment type="caution">
    <text evidence="7">The sequence shown here is derived from an EMBL/GenBank/DDBJ whole genome shotgun (WGS) entry which is preliminary data.</text>
</comment>
<dbReference type="EMBL" id="JPMI01000233">
    <property type="protein sequence ID" value="KFA89682.1"/>
    <property type="molecule type" value="Genomic_DNA"/>
</dbReference>
<organism evidence="7 8">
    <name type="scientific">Archangium violaceum Cb vi76</name>
    <dbReference type="NCBI Taxonomy" id="1406225"/>
    <lineage>
        <taxon>Bacteria</taxon>
        <taxon>Pseudomonadati</taxon>
        <taxon>Myxococcota</taxon>
        <taxon>Myxococcia</taxon>
        <taxon>Myxococcales</taxon>
        <taxon>Cystobacterineae</taxon>
        <taxon>Archangiaceae</taxon>
        <taxon>Archangium</taxon>
    </lineage>
</organism>
<dbReference type="GO" id="GO:0005524">
    <property type="term" value="F:ATP binding"/>
    <property type="evidence" value="ECO:0007669"/>
    <property type="project" value="UniProtKB-KW"/>
</dbReference>
<dbReference type="SUPFAM" id="SSF56112">
    <property type="entry name" value="Protein kinase-like (PK-like)"/>
    <property type="match status" value="1"/>
</dbReference>
<dbReference type="InterPro" id="IPR000719">
    <property type="entry name" value="Prot_kinase_dom"/>
</dbReference>
<dbReference type="PANTHER" id="PTHR43289:SF6">
    <property type="entry name" value="SERINE_THREONINE-PROTEIN KINASE NEKL-3"/>
    <property type="match status" value="1"/>
</dbReference>
<proteinExistence type="predicted"/>
<dbReference type="InterPro" id="IPR011009">
    <property type="entry name" value="Kinase-like_dom_sf"/>
</dbReference>
<evidence type="ECO:0000256" key="2">
    <source>
        <dbReference type="ARBA" id="ARBA00022741"/>
    </source>
</evidence>
<feature type="region of interest" description="Disordered" evidence="5">
    <location>
        <begin position="166"/>
        <end position="232"/>
    </location>
</feature>
<dbReference type="PROSITE" id="PS00108">
    <property type="entry name" value="PROTEIN_KINASE_ST"/>
    <property type="match status" value="1"/>
</dbReference>
<keyword evidence="1" id="KW-0808">Transferase</keyword>
<protein>
    <recommendedName>
        <fullName evidence="6">Protein kinase domain-containing protein</fullName>
    </recommendedName>
</protein>
<keyword evidence="3" id="KW-0418">Kinase</keyword>
<evidence type="ECO:0000256" key="3">
    <source>
        <dbReference type="ARBA" id="ARBA00022777"/>
    </source>
</evidence>
<dbReference type="GO" id="GO:0004674">
    <property type="term" value="F:protein serine/threonine kinase activity"/>
    <property type="evidence" value="ECO:0007669"/>
    <property type="project" value="TreeGrafter"/>
</dbReference>
<evidence type="ECO:0000256" key="4">
    <source>
        <dbReference type="ARBA" id="ARBA00022840"/>
    </source>
</evidence>
<evidence type="ECO:0000313" key="8">
    <source>
        <dbReference type="Proteomes" id="UP000028547"/>
    </source>
</evidence>
<dbReference type="AlphaFoldDB" id="A0A084SMJ7"/>
<evidence type="ECO:0000256" key="5">
    <source>
        <dbReference type="SAM" id="MobiDB-lite"/>
    </source>
</evidence>
<evidence type="ECO:0000259" key="6">
    <source>
        <dbReference type="PROSITE" id="PS50011"/>
    </source>
</evidence>
<dbReference type="Gene3D" id="1.10.510.10">
    <property type="entry name" value="Transferase(Phosphotransferase) domain 1"/>
    <property type="match status" value="1"/>
</dbReference>
<evidence type="ECO:0000256" key="1">
    <source>
        <dbReference type="ARBA" id="ARBA00022679"/>
    </source>
</evidence>
<feature type="compositionally biased region" description="Basic residues" evidence="5">
    <location>
        <begin position="198"/>
        <end position="207"/>
    </location>
</feature>
<keyword evidence="2" id="KW-0547">Nucleotide-binding</keyword>
<dbReference type="Proteomes" id="UP000028547">
    <property type="component" value="Unassembled WGS sequence"/>
</dbReference>
<accession>A0A084SMJ7</accession>
<dbReference type="Pfam" id="PF00069">
    <property type="entry name" value="Pkinase"/>
    <property type="match status" value="1"/>
</dbReference>
<feature type="domain" description="Protein kinase" evidence="6">
    <location>
        <begin position="1"/>
        <end position="153"/>
    </location>
</feature>
<dbReference type="PROSITE" id="PS50011">
    <property type="entry name" value="PROTEIN_KINASE_DOM"/>
    <property type="match status" value="1"/>
</dbReference>
<sequence>MLHRDLKRENILIRDSDGRPVLVDFGIGYLAGEPTITGERSLPGTDEYRTPEFIRHEQDNAPGNAGYWPGVGDELWALGITLYWLLTDVLPFGHRAEGGLYGRILHHTPAAPHERNPRVPLALSAVCMRMLEKRREARFSGYVELCGALDAALASADERWDVPLMDPDAPDATPTVKVPGMGPPAGEEQAGLAWKADRPRRGRKAAQKPRPVPERGGAPAVPEPPSAKLAEPPAPAKVARVAASPAEALVAVLAEVAPRHAWEGLPPPVPESALPAPGVPYAARAEPAPRRAPGLAQPASPPRARGALRRALSRVFPSGRGMLPVRAAAVASLRPAALFVVAVGALALASVGAWVVHTRPAPGSPSTVQPVALASPRVESLREGPPERACAVREVAGFQEWPEAGVGAAFHLPPTPASVLATMLRKEDSRSRPEETPAPLLQRKGMRARFMEKCVGVACCAVLGACTGAPVRPTPEPEACSSKALATMKELEIDIGDEAGGTFPVVGSAKPVPVQESTTFALLDDMGKLKAGTVLSGRLIFGQDRVYGRFTQARYRGDAWPVCLELQYRGIRGTGYMRDSGPDSPVVGSVAWVQAVDRFE</sequence>
<evidence type="ECO:0000313" key="7">
    <source>
        <dbReference type="EMBL" id="KFA89682.1"/>
    </source>
</evidence>
<reference evidence="7 8" key="1">
    <citation type="submission" date="2014-07" db="EMBL/GenBank/DDBJ databases">
        <title>Draft Genome Sequence of Gephyronic Acid Producer, Cystobacter violaceus Strain Cb vi76.</title>
        <authorList>
            <person name="Stevens D.C."/>
            <person name="Young J."/>
            <person name="Carmichael R."/>
            <person name="Tan J."/>
            <person name="Taylor R.E."/>
        </authorList>
    </citation>
    <scope>NUCLEOTIDE SEQUENCE [LARGE SCALE GENOMIC DNA]</scope>
    <source>
        <strain evidence="7 8">Cb vi76</strain>
    </source>
</reference>
<gene>
    <name evidence="7" type="ORF">Q664_32835</name>
</gene>
<dbReference type="PANTHER" id="PTHR43289">
    <property type="entry name" value="MITOGEN-ACTIVATED PROTEIN KINASE KINASE KINASE 20-RELATED"/>
    <property type="match status" value="1"/>
</dbReference>
<name>A0A084SMJ7_9BACT</name>
<keyword evidence="4" id="KW-0067">ATP-binding</keyword>
<dbReference type="InterPro" id="IPR008271">
    <property type="entry name" value="Ser/Thr_kinase_AS"/>
</dbReference>